<evidence type="ECO:0000256" key="5">
    <source>
        <dbReference type="ARBA" id="ARBA00023004"/>
    </source>
</evidence>
<evidence type="ECO:0000256" key="4">
    <source>
        <dbReference type="ARBA" id="ARBA00022982"/>
    </source>
</evidence>
<keyword evidence="7" id="KW-0732">Signal</keyword>
<dbReference type="GO" id="GO:0009055">
    <property type="term" value="F:electron transfer activity"/>
    <property type="evidence" value="ECO:0007669"/>
    <property type="project" value="InterPro"/>
</dbReference>
<dbReference type="InterPro" id="IPR036909">
    <property type="entry name" value="Cyt_c-like_dom_sf"/>
</dbReference>
<evidence type="ECO:0000256" key="1">
    <source>
        <dbReference type="ARBA" id="ARBA00022448"/>
    </source>
</evidence>
<dbReference type="OrthoDB" id="9814063at2"/>
<dbReference type="Gene3D" id="1.10.760.10">
    <property type="entry name" value="Cytochrome c-like domain"/>
    <property type="match status" value="1"/>
</dbReference>
<accession>I5C491</accession>
<dbReference type="GO" id="GO:0005506">
    <property type="term" value="F:iron ion binding"/>
    <property type="evidence" value="ECO:0007669"/>
    <property type="project" value="InterPro"/>
</dbReference>
<dbReference type="SUPFAM" id="SSF46626">
    <property type="entry name" value="Cytochrome c"/>
    <property type="match status" value="1"/>
</dbReference>
<protein>
    <submittedName>
        <fullName evidence="9">Cytochrome c class I</fullName>
    </submittedName>
</protein>
<keyword evidence="1" id="KW-0813">Transport</keyword>
<keyword evidence="10" id="KW-1185">Reference proteome</keyword>
<name>I5C491_9BACT</name>
<feature type="binding site" description="covalent" evidence="6">
    <location>
        <position position="72"/>
    </location>
    <ligand>
        <name>heme c</name>
        <dbReference type="ChEBI" id="CHEBI:61717"/>
    </ligand>
</feature>
<dbReference type="PRINTS" id="PR00606">
    <property type="entry name" value="CYTCHROMECID"/>
</dbReference>
<gene>
    <name evidence="9" type="ORF">A3SI_09268</name>
</gene>
<feature type="binding site" description="covalent" evidence="6">
    <location>
        <position position="68"/>
    </location>
    <ligand>
        <name>heme c</name>
        <dbReference type="ChEBI" id="CHEBI:61717"/>
    </ligand>
</feature>
<evidence type="ECO:0000256" key="7">
    <source>
        <dbReference type="SAM" id="SignalP"/>
    </source>
</evidence>
<dbReference type="PROSITE" id="PS51007">
    <property type="entry name" value="CYTC"/>
    <property type="match status" value="1"/>
</dbReference>
<dbReference type="EMBL" id="AJYA01000019">
    <property type="protein sequence ID" value="EIM76643.1"/>
    <property type="molecule type" value="Genomic_DNA"/>
</dbReference>
<dbReference type="STRING" id="1189621.A3SI_09268"/>
<dbReference type="Proteomes" id="UP000005551">
    <property type="component" value="Unassembled WGS sequence"/>
</dbReference>
<dbReference type="InterPro" id="IPR002324">
    <property type="entry name" value="Cyt_c_ID"/>
</dbReference>
<feature type="domain" description="Cytochrome c" evidence="8">
    <location>
        <begin position="54"/>
        <end position="139"/>
    </location>
</feature>
<feature type="chain" id="PRO_5003701435" evidence="7">
    <location>
        <begin position="24"/>
        <end position="140"/>
    </location>
</feature>
<comment type="caution">
    <text evidence="9">The sequence shown here is derived from an EMBL/GenBank/DDBJ whole genome shotgun (WGS) entry which is preliminary data.</text>
</comment>
<dbReference type="PROSITE" id="PS51257">
    <property type="entry name" value="PROKAR_LIPOPROTEIN"/>
    <property type="match status" value="1"/>
</dbReference>
<dbReference type="InterPro" id="IPR009056">
    <property type="entry name" value="Cyt_c-like_dom"/>
</dbReference>
<sequence>MKMNRMYVALIASGLFLMTVACGGGGEQTTSGEALTTDAVEVKQSPEERYKNDPIFQAGSEKVKANGCTACHMSVRKVIGPSYKDVAERYEATDENVEMLAANIINGNYGNWGEVPMPPHPQISQDDAETMVRYILMFKD</sequence>
<evidence type="ECO:0000256" key="2">
    <source>
        <dbReference type="ARBA" id="ARBA00022617"/>
    </source>
</evidence>
<evidence type="ECO:0000256" key="6">
    <source>
        <dbReference type="PIRSR" id="PIRSR602324-1"/>
    </source>
</evidence>
<evidence type="ECO:0000259" key="8">
    <source>
        <dbReference type="PROSITE" id="PS51007"/>
    </source>
</evidence>
<proteinExistence type="predicted"/>
<feature type="binding site" description="covalent" evidence="6">
    <location>
        <position position="117"/>
    </location>
    <ligand>
        <name>heme c</name>
        <dbReference type="ChEBI" id="CHEBI:61717"/>
    </ligand>
</feature>
<organism evidence="9 10">
    <name type="scientific">Nitritalea halalkaliphila LW7</name>
    <dbReference type="NCBI Taxonomy" id="1189621"/>
    <lineage>
        <taxon>Bacteria</taxon>
        <taxon>Pseudomonadati</taxon>
        <taxon>Bacteroidota</taxon>
        <taxon>Cytophagia</taxon>
        <taxon>Cytophagales</taxon>
        <taxon>Cyclobacteriaceae</taxon>
        <taxon>Nitritalea</taxon>
    </lineage>
</organism>
<dbReference type="GO" id="GO:0020037">
    <property type="term" value="F:heme binding"/>
    <property type="evidence" value="ECO:0007669"/>
    <property type="project" value="InterPro"/>
</dbReference>
<evidence type="ECO:0000313" key="10">
    <source>
        <dbReference type="Proteomes" id="UP000005551"/>
    </source>
</evidence>
<evidence type="ECO:0000313" key="9">
    <source>
        <dbReference type="EMBL" id="EIM76643.1"/>
    </source>
</evidence>
<feature type="signal peptide" evidence="7">
    <location>
        <begin position="1"/>
        <end position="23"/>
    </location>
</feature>
<keyword evidence="4" id="KW-0249">Electron transport</keyword>
<dbReference type="RefSeq" id="WP_009054811.1">
    <property type="nucleotide sequence ID" value="NZ_AJYA01000019.1"/>
</dbReference>
<dbReference type="AlphaFoldDB" id="I5C491"/>
<comment type="PTM">
    <text evidence="6">Binds 1 heme c group covalently per subunit.</text>
</comment>
<dbReference type="Pfam" id="PF00034">
    <property type="entry name" value="Cytochrom_C"/>
    <property type="match status" value="1"/>
</dbReference>
<keyword evidence="2 6" id="KW-0349">Heme</keyword>
<keyword evidence="5 6" id="KW-0408">Iron</keyword>
<keyword evidence="3 6" id="KW-0479">Metal-binding</keyword>
<reference evidence="9 10" key="1">
    <citation type="submission" date="2012-05" db="EMBL/GenBank/DDBJ databases">
        <title>Genome sequence of Nitritalea halalkaliphila LW7.</title>
        <authorList>
            <person name="Jangir P.K."/>
            <person name="Singh A."/>
            <person name="Shivaji S."/>
            <person name="Sharma R."/>
        </authorList>
    </citation>
    <scope>NUCLEOTIDE SEQUENCE [LARGE SCALE GENOMIC DNA]</scope>
    <source>
        <strain evidence="9 10">LW7</strain>
    </source>
</reference>
<evidence type="ECO:0000256" key="3">
    <source>
        <dbReference type="ARBA" id="ARBA00022723"/>
    </source>
</evidence>